<protein>
    <submittedName>
        <fullName evidence="1">Uncharacterized protein</fullName>
    </submittedName>
</protein>
<comment type="caution">
    <text evidence="1">The sequence shown here is derived from an EMBL/GenBank/DDBJ whole genome shotgun (WGS) entry which is preliminary data.</text>
</comment>
<gene>
    <name evidence="1" type="ORF">S12H4_51364</name>
</gene>
<evidence type="ECO:0000313" key="1">
    <source>
        <dbReference type="EMBL" id="GAJ13407.1"/>
    </source>
</evidence>
<dbReference type="AlphaFoldDB" id="X1V9T5"/>
<dbReference type="EMBL" id="BARW01032452">
    <property type="protein sequence ID" value="GAJ13407.1"/>
    <property type="molecule type" value="Genomic_DNA"/>
</dbReference>
<sequence>EFEMTQAQIQGLGEFAHWGFTLEHPDDHIVELRHQGEFVARFSQLGATKESLQAECAAHLVEKHGWGGCLWQSTK</sequence>
<name>X1V9T5_9ZZZZ</name>
<reference evidence="1" key="1">
    <citation type="journal article" date="2014" name="Front. Microbiol.">
        <title>High frequency of phylogenetically diverse reductive dehalogenase-homologous genes in deep subseafloor sedimentary metagenomes.</title>
        <authorList>
            <person name="Kawai M."/>
            <person name="Futagami T."/>
            <person name="Toyoda A."/>
            <person name="Takaki Y."/>
            <person name="Nishi S."/>
            <person name="Hori S."/>
            <person name="Arai W."/>
            <person name="Tsubouchi T."/>
            <person name="Morono Y."/>
            <person name="Uchiyama I."/>
            <person name="Ito T."/>
            <person name="Fujiyama A."/>
            <person name="Inagaki F."/>
            <person name="Takami H."/>
        </authorList>
    </citation>
    <scope>NUCLEOTIDE SEQUENCE</scope>
    <source>
        <strain evidence="1">Expedition CK06-06</strain>
    </source>
</reference>
<feature type="non-terminal residue" evidence="1">
    <location>
        <position position="1"/>
    </location>
</feature>
<accession>X1V9T5</accession>
<organism evidence="1">
    <name type="scientific">marine sediment metagenome</name>
    <dbReference type="NCBI Taxonomy" id="412755"/>
    <lineage>
        <taxon>unclassified sequences</taxon>
        <taxon>metagenomes</taxon>
        <taxon>ecological metagenomes</taxon>
    </lineage>
</organism>
<proteinExistence type="predicted"/>